<dbReference type="EMBL" id="CM023478">
    <property type="protein sequence ID" value="KAH7933953.1"/>
    <property type="molecule type" value="Genomic_DNA"/>
</dbReference>
<dbReference type="Proteomes" id="UP000821865">
    <property type="component" value="Chromosome 9"/>
</dbReference>
<proteinExistence type="predicted"/>
<keyword evidence="2" id="KW-1185">Reference proteome</keyword>
<evidence type="ECO:0000313" key="1">
    <source>
        <dbReference type="EMBL" id="KAH7933953.1"/>
    </source>
</evidence>
<accession>A0ACB8C540</accession>
<gene>
    <name evidence="1" type="ORF">HPB49_019432</name>
</gene>
<organism evidence="1 2">
    <name type="scientific">Dermacentor silvarum</name>
    <name type="common">Tick</name>
    <dbReference type="NCBI Taxonomy" id="543639"/>
    <lineage>
        <taxon>Eukaryota</taxon>
        <taxon>Metazoa</taxon>
        <taxon>Ecdysozoa</taxon>
        <taxon>Arthropoda</taxon>
        <taxon>Chelicerata</taxon>
        <taxon>Arachnida</taxon>
        <taxon>Acari</taxon>
        <taxon>Parasitiformes</taxon>
        <taxon>Ixodida</taxon>
        <taxon>Ixodoidea</taxon>
        <taxon>Ixodidae</taxon>
        <taxon>Rhipicephalinae</taxon>
        <taxon>Dermacentor</taxon>
    </lineage>
</organism>
<evidence type="ECO:0000313" key="2">
    <source>
        <dbReference type="Proteomes" id="UP000821865"/>
    </source>
</evidence>
<sequence length="729" mass="78751">MLYSYPAKVPRRAARLATARIEQSSLKYKLLIRQSQWPSSGDLSSQRGVQPSNLQHATQKVPRPTGDSSTQKVPKAVGSHLENSDDDVDVPAQSSKKPKSQESPDRVLQQPVLKSDTEYSDDVDDLVQSRNAKLQKLRDTVPKKPMSKSDAEESDDVDDLAQSKKPGGKTRNRQYKCSVKGCPHTSNDHIGFWLFSLPDEEDEASLHSAWLQSVPIDLDINRPLSPRVCFKHFDVKKDFVSVCKRMVGLKPTAVPSKVPRKGHQSQSMTAAEATQKLEFTIDTDVGRGSQTTTATDRGNELESTTVVAMNHESRPTTGAGKGQESEPVSIVGTAQESQTMTAASMDSESQCTSAITSPPELASDSNSKSAAESWPTLQASPAQLTGENSGAGQLKKDDATNGSKPEEQKRDGACSLASHGPVDDAGSTTASHCASPEGNRDSDVDSNVCGLPKCVPKKMCDALTQPVLVTDNETQDAMLSKLQIDLEAPPQVSKDAVASSVSVQMCSTNKRADASNDRMDKEGMKITTERHNLDPQHVKSDHKSDASITAIRTAAKVHPTLDAPTKPLLRKEVTVSNVAMLSRGPSNLVHSINSEMKRNEQDGICKSRLPNFFSQSYGSDRRDDRHVSSHAFNLPVVKAAVDAKSWPNVSEEPSASCSAIVRHRPDFPGGSSTDEAEKSKPTNPATASHLFDPSQGRYVLKKEVLQDGDELGMSAVLCTVVWVPKGGAN</sequence>
<protein>
    <submittedName>
        <fullName evidence="1">Uncharacterized protein</fullName>
    </submittedName>
</protein>
<name>A0ACB8C540_DERSI</name>
<reference evidence="1" key="1">
    <citation type="submission" date="2020-05" db="EMBL/GenBank/DDBJ databases">
        <title>Large-scale comparative analyses of tick genomes elucidate their genetic diversity and vector capacities.</title>
        <authorList>
            <person name="Jia N."/>
            <person name="Wang J."/>
            <person name="Shi W."/>
            <person name="Du L."/>
            <person name="Sun Y."/>
            <person name="Zhan W."/>
            <person name="Jiang J."/>
            <person name="Wang Q."/>
            <person name="Zhang B."/>
            <person name="Ji P."/>
            <person name="Sakyi L.B."/>
            <person name="Cui X."/>
            <person name="Yuan T."/>
            <person name="Jiang B."/>
            <person name="Yang W."/>
            <person name="Lam T.T.-Y."/>
            <person name="Chang Q."/>
            <person name="Ding S."/>
            <person name="Wang X."/>
            <person name="Zhu J."/>
            <person name="Ruan X."/>
            <person name="Zhao L."/>
            <person name="Wei J."/>
            <person name="Que T."/>
            <person name="Du C."/>
            <person name="Cheng J."/>
            <person name="Dai P."/>
            <person name="Han X."/>
            <person name="Huang E."/>
            <person name="Gao Y."/>
            <person name="Liu J."/>
            <person name="Shao H."/>
            <person name="Ye R."/>
            <person name="Li L."/>
            <person name="Wei W."/>
            <person name="Wang X."/>
            <person name="Wang C."/>
            <person name="Yang T."/>
            <person name="Huo Q."/>
            <person name="Li W."/>
            <person name="Guo W."/>
            <person name="Chen H."/>
            <person name="Zhou L."/>
            <person name="Ni X."/>
            <person name="Tian J."/>
            <person name="Zhou Y."/>
            <person name="Sheng Y."/>
            <person name="Liu T."/>
            <person name="Pan Y."/>
            <person name="Xia L."/>
            <person name="Li J."/>
            <person name="Zhao F."/>
            <person name="Cao W."/>
        </authorList>
    </citation>
    <scope>NUCLEOTIDE SEQUENCE</scope>
    <source>
        <strain evidence="1">Dsil-2018</strain>
    </source>
</reference>
<comment type="caution">
    <text evidence="1">The sequence shown here is derived from an EMBL/GenBank/DDBJ whole genome shotgun (WGS) entry which is preliminary data.</text>
</comment>